<dbReference type="Gene3D" id="2.60.120.260">
    <property type="entry name" value="Galactose-binding domain-like"/>
    <property type="match status" value="1"/>
</dbReference>
<gene>
    <name evidence="3" type="ORF">METZ01_LOCUS142098</name>
</gene>
<accession>A0A381ZJC6</accession>
<dbReference type="InterPro" id="IPR013830">
    <property type="entry name" value="SGNH_hydro"/>
</dbReference>
<dbReference type="EMBL" id="UINC01021523">
    <property type="protein sequence ID" value="SVA89244.1"/>
    <property type="molecule type" value="Genomic_DNA"/>
</dbReference>
<protein>
    <submittedName>
        <fullName evidence="3">Uncharacterized protein</fullName>
    </submittedName>
</protein>
<dbReference type="Gene3D" id="3.40.50.1110">
    <property type="entry name" value="SGNH hydrolase"/>
    <property type="match status" value="1"/>
</dbReference>
<evidence type="ECO:0000259" key="1">
    <source>
        <dbReference type="Pfam" id="PF14606"/>
    </source>
</evidence>
<feature type="domain" description="SsfX3-like N-terminal" evidence="2">
    <location>
        <begin position="12"/>
        <end position="118"/>
    </location>
</feature>
<evidence type="ECO:0000259" key="2">
    <source>
        <dbReference type="Pfam" id="PF21181"/>
    </source>
</evidence>
<dbReference type="SUPFAM" id="SSF52266">
    <property type="entry name" value="SGNH hydrolase"/>
    <property type="match status" value="1"/>
</dbReference>
<dbReference type="AlphaFoldDB" id="A0A381ZJC6"/>
<evidence type="ECO:0000313" key="3">
    <source>
        <dbReference type="EMBL" id="SVA89244.1"/>
    </source>
</evidence>
<feature type="domain" description="SGNH hydrolase-type esterase" evidence="1">
    <location>
        <begin position="145"/>
        <end position="320"/>
    </location>
</feature>
<organism evidence="3">
    <name type="scientific">marine metagenome</name>
    <dbReference type="NCBI Taxonomy" id="408172"/>
    <lineage>
        <taxon>unclassified sequences</taxon>
        <taxon>metagenomes</taxon>
        <taxon>ecological metagenomes</taxon>
    </lineage>
</organism>
<proteinExistence type="predicted"/>
<reference evidence="3" key="1">
    <citation type="submission" date="2018-05" db="EMBL/GenBank/DDBJ databases">
        <authorList>
            <person name="Lanie J.A."/>
            <person name="Ng W.-L."/>
            <person name="Kazmierczak K.M."/>
            <person name="Andrzejewski T.M."/>
            <person name="Davidsen T.M."/>
            <person name="Wayne K.J."/>
            <person name="Tettelin H."/>
            <person name="Glass J.I."/>
            <person name="Rusch D."/>
            <person name="Podicherti R."/>
            <person name="Tsui H.-C.T."/>
            <person name="Winkler M.E."/>
        </authorList>
    </citation>
    <scope>NUCLEOTIDE SEQUENCE</scope>
</reference>
<name>A0A381ZJC6_9ZZZZ</name>
<sequence>MGKSINPDDTRLKWKGAVSTETTTEGVMPWRIPFAQKDLFAWQLVERAAMPAGVRLEFRSNTSYLEMFFNSIPDRSPVDIFCDGELLATLPTANLNFLRVENLGSKNKAIQIWLPQWGELRIKKLVIEDDANLTEPEARKHPKWVTYGSSITQCRAADSPSQTWPALVARKNHLELTCMGYGGQCHLDPMIARTIRDLPADIISLCLGINIYSASSLNQRTFQPGILGFVQILREKHIDAPIIVMSPIYSPGREETLNEVGMTLQLMRSEIANSVDILKGLGDMHIHYIDGLDIFDNQYENLLPDNLHPNNEGYSIMASNISNSLAPYLCLE</sequence>
<dbReference type="Pfam" id="PF21181">
    <property type="entry name" value="SsfX3_N"/>
    <property type="match status" value="1"/>
</dbReference>
<dbReference type="InterPro" id="IPR048977">
    <property type="entry name" value="SsfX3-like_N"/>
</dbReference>
<dbReference type="InterPro" id="IPR036514">
    <property type="entry name" value="SGNH_hydro_sf"/>
</dbReference>
<dbReference type="Pfam" id="PF14606">
    <property type="entry name" value="Lipase_GDSL_3"/>
    <property type="match status" value="1"/>
</dbReference>